<dbReference type="Proteomes" id="UP000601990">
    <property type="component" value="Unassembled WGS sequence"/>
</dbReference>
<evidence type="ECO:0000313" key="2">
    <source>
        <dbReference type="Proteomes" id="UP000601990"/>
    </source>
</evidence>
<dbReference type="PANTHER" id="PTHR48100">
    <property type="entry name" value="BROAD-SPECIFICITY PHOSPHATASE YOR283W-RELATED"/>
    <property type="match status" value="1"/>
</dbReference>
<sequence>MRATRLCLVRHGETAWNAERRLQGHLDVPLNEIGHAQAEATAASLAEHRFAAFYCSDLRRAQQTAAAAGRTLGFEATLEPELRERHYGIFQGLTYDEARERFPQDFARFHARDPDFAFCGDGESLAAFAARIHRALDRIAARHAGRQTLVVTHGGVLDIAHRLATGKALDAPRDFTIPNAALNWINWIEFDGRRWHLLAWADQAHLPAARDELPNT</sequence>
<dbReference type="Gene3D" id="3.40.50.1240">
    <property type="entry name" value="Phosphoglycerate mutase-like"/>
    <property type="match status" value="1"/>
</dbReference>
<dbReference type="InterPro" id="IPR013078">
    <property type="entry name" value="His_Pase_superF_clade-1"/>
</dbReference>
<dbReference type="PANTHER" id="PTHR48100:SF44">
    <property type="entry name" value="PHOSPHATASE C1620.13-RELATED"/>
    <property type="match status" value="1"/>
</dbReference>
<organism evidence="1 2">
    <name type="scientific">Aromatoleum buckelii</name>
    <dbReference type="NCBI Taxonomy" id="200254"/>
    <lineage>
        <taxon>Bacteria</taxon>
        <taxon>Pseudomonadati</taxon>
        <taxon>Pseudomonadota</taxon>
        <taxon>Betaproteobacteria</taxon>
        <taxon>Rhodocyclales</taxon>
        <taxon>Rhodocyclaceae</taxon>
        <taxon>Aromatoleum</taxon>
    </lineage>
</organism>
<name>A0ABX1MXE1_9RHOO</name>
<dbReference type="Pfam" id="PF00300">
    <property type="entry name" value="His_Phos_1"/>
    <property type="match status" value="1"/>
</dbReference>
<accession>A0ABX1MXE1</accession>
<dbReference type="InterPro" id="IPR029033">
    <property type="entry name" value="His_PPase_superfam"/>
</dbReference>
<gene>
    <name evidence="1" type="ORF">GO608_04725</name>
</gene>
<dbReference type="SMART" id="SM00855">
    <property type="entry name" value="PGAM"/>
    <property type="match status" value="1"/>
</dbReference>
<dbReference type="CDD" id="cd07067">
    <property type="entry name" value="HP_PGM_like"/>
    <property type="match status" value="1"/>
</dbReference>
<reference evidence="1" key="1">
    <citation type="submission" date="2019-12" db="EMBL/GenBank/DDBJ databases">
        <title>Comparative genomics gives insights into the taxonomy of the Azoarcus-Aromatoleum group and reveals separate origins of nif in the plant-associated Azoarcus and non-plant-associated Aromatoleum sub-groups.</title>
        <authorList>
            <person name="Lafos M."/>
            <person name="Maluk M."/>
            <person name="Batista M."/>
            <person name="Junghare M."/>
            <person name="Carmona M."/>
            <person name="Faoro H."/>
            <person name="Cruz L.M."/>
            <person name="Battistoni F."/>
            <person name="De Souza E."/>
            <person name="Pedrosa F."/>
            <person name="Chen W.-M."/>
            <person name="Poole P.S."/>
            <person name="Dixon R.A."/>
            <person name="James E.K."/>
        </authorList>
    </citation>
    <scope>NUCLEOTIDE SEQUENCE</scope>
    <source>
        <strain evidence="1">U120</strain>
    </source>
</reference>
<dbReference type="EMBL" id="WTVH01000006">
    <property type="protein sequence ID" value="NMF92630.1"/>
    <property type="molecule type" value="Genomic_DNA"/>
</dbReference>
<keyword evidence="2" id="KW-1185">Reference proteome</keyword>
<evidence type="ECO:0000313" key="1">
    <source>
        <dbReference type="EMBL" id="NMF92630.1"/>
    </source>
</evidence>
<protein>
    <submittedName>
        <fullName evidence="1">Histidine phosphatase family protein</fullName>
    </submittedName>
</protein>
<dbReference type="PROSITE" id="PS00175">
    <property type="entry name" value="PG_MUTASE"/>
    <property type="match status" value="1"/>
</dbReference>
<dbReference type="SUPFAM" id="SSF53254">
    <property type="entry name" value="Phosphoglycerate mutase-like"/>
    <property type="match status" value="1"/>
</dbReference>
<comment type="caution">
    <text evidence="1">The sequence shown here is derived from an EMBL/GenBank/DDBJ whole genome shotgun (WGS) entry which is preliminary data.</text>
</comment>
<dbReference type="InterPro" id="IPR050275">
    <property type="entry name" value="PGM_Phosphatase"/>
</dbReference>
<proteinExistence type="predicted"/>
<dbReference type="InterPro" id="IPR001345">
    <property type="entry name" value="PG/BPGM_mutase_AS"/>
</dbReference>